<evidence type="ECO:0000313" key="4">
    <source>
        <dbReference type="EMBL" id="QIK63970.1"/>
    </source>
</evidence>
<dbReference type="Proteomes" id="UP000502677">
    <property type="component" value="Chromosome"/>
</dbReference>
<evidence type="ECO:0000313" key="5">
    <source>
        <dbReference type="Proteomes" id="UP000502677"/>
    </source>
</evidence>
<evidence type="ECO:0000259" key="2">
    <source>
        <dbReference type="Pfam" id="PF00501"/>
    </source>
</evidence>
<dbReference type="PROSITE" id="PS00455">
    <property type="entry name" value="AMP_BINDING"/>
    <property type="match status" value="1"/>
</dbReference>
<dbReference type="PANTHER" id="PTHR43352">
    <property type="entry name" value="ACETYL-COA SYNTHETASE"/>
    <property type="match status" value="1"/>
</dbReference>
<evidence type="ECO:0000259" key="3">
    <source>
        <dbReference type="Pfam" id="PF13193"/>
    </source>
</evidence>
<dbReference type="Gene3D" id="3.40.50.12780">
    <property type="entry name" value="N-terminal domain of ligase-like"/>
    <property type="match status" value="1"/>
</dbReference>
<dbReference type="InterPro" id="IPR042099">
    <property type="entry name" value="ANL_N_sf"/>
</dbReference>
<dbReference type="InterPro" id="IPR045851">
    <property type="entry name" value="AMP-bd_C_sf"/>
</dbReference>
<dbReference type="GO" id="GO:0044550">
    <property type="term" value="P:secondary metabolite biosynthetic process"/>
    <property type="evidence" value="ECO:0007669"/>
    <property type="project" value="TreeGrafter"/>
</dbReference>
<dbReference type="AlphaFoldDB" id="A0A6G7XH88"/>
<keyword evidence="5" id="KW-1185">Reference proteome</keyword>
<dbReference type="KEGG" id="lvi:G7068_12765"/>
<sequence>MELSPSGYTDHFARESLPQQASWPTFEFTLPELQYPTKLNAAEELIDEGVRKFGRDKLAIRVPGAEIWTYGELQKRANQVAQVLTEDYGLQPGNRVLLRSPNNAWTVACWLGVIKAGGIVATTMVAWRKREVRNVADKLRPNVAIIDHRAMSKMPDVFGDTPIAILGGDDDTLLAACAMKSGEFTAVETAADDVALLGATSGTTGEPKVTMHFHRDILANADTFAKHILKLTPDDVTAGTAPLAFTFGLGGLVVFPLRTGGSSVILEKASPMELADLITDFGVTVFYTAPTGYRTALKEGKASELAKLRVAVSAGEHLNKETFEAVREATGLKLVNGIGSTEMLHVFISAAGDDIRPGATGKAVPGFRATVLDDDGNELPPGKVGRLAVIGPTGCRYLNDERQKNYVVNGWNVTGDAYLRDEDGYFFYQSRTDSMIIAAGYNIGAPEVEEVVETHPEVLECAVIGRPDPAKGVIVNAFVVLRDGVAESEEITESIKTHVKENLAIYKCPRRIDFVDELPRNPSGKVQHFVLRERVAAELATASAH</sequence>
<keyword evidence="1" id="KW-0436">Ligase</keyword>
<dbReference type="Pfam" id="PF13193">
    <property type="entry name" value="AMP-binding_C"/>
    <property type="match status" value="1"/>
</dbReference>
<protein>
    <submittedName>
        <fullName evidence="4">AMP-binding protein</fullName>
    </submittedName>
</protein>
<dbReference type="InterPro" id="IPR025110">
    <property type="entry name" value="AMP-bd_C"/>
</dbReference>
<dbReference type="Pfam" id="PF00501">
    <property type="entry name" value="AMP-binding"/>
    <property type="match status" value="1"/>
</dbReference>
<reference evidence="4 5" key="1">
    <citation type="submission" date="2020-03" db="EMBL/GenBank/DDBJ databases">
        <title>Leucobacter sp. nov., isolated from beetles.</title>
        <authorList>
            <person name="Hyun D.-W."/>
            <person name="Bae J.-W."/>
        </authorList>
    </citation>
    <scope>NUCLEOTIDE SEQUENCE [LARGE SCALE GENOMIC DNA]</scope>
    <source>
        <strain evidence="4 5">HDW9C</strain>
    </source>
</reference>
<feature type="domain" description="AMP-binding enzyme C-terminal" evidence="3">
    <location>
        <begin position="447"/>
        <end position="525"/>
    </location>
</feature>
<proteinExistence type="predicted"/>
<organism evidence="4 5">
    <name type="scientific">Leucobacter viscericola</name>
    <dbReference type="NCBI Taxonomy" id="2714935"/>
    <lineage>
        <taxon>Bacteria</taxon>
        <taxon>Bacillati</taxon>
        <taxon>Actinomycetota</taxon>
        <taxon>Actinomycetes</taxon>
        <taxon>Micrococcales</taxon>
        <taxon>Microbacteriaceae</taxon>
        <taxon>Leucobacter</taxon>
    </lineage>
</organism>
<dbReference type="SUPFAM" id="SSF56801">
    <property type="entry name" value="Acetyl-CoA synthetase-like"/>
    <property type="match status" value="1"/>
</dbReference>
<dbReference type="GO" id="GO:0016878">
    <property type="term" value="F:acid-thiol ligase activity"/>
    <property type="evidence" value="ECO:0007669"/>
    <property type="project" value="TreeGrafter"/>
</dbReference>
<dbReference type="InterPro" id="IPR020845">
    <property type="entry name" value="AMP-binding_CS"/>
</dbReference>
<feature type="domain" description="AMP-dependent synthetase/ligase" evidence="2">
    <location>
        <begin position="50"/>
        <end position="393"/>
    </location>
</feature>
<gene>
    <name evidence="4" type="ORF">G7068_12765</name>
</gene>
<dbReference type="InterPro" id="IPR000873">
    <property type="entry name" value="AMP-dep_synth/lig_dom"/>
</dbReference>
<dbReference type="RefSeq" id="WP_166292310.1">
    <property type="nucleotide sequence ID" value="NZ_CP049863.1"/>
</dbReference>
<name>A0A6G7XH88_9MICO</name>
<dbReference type="Gene3D" id="3.30.300.30">
    <property type="match status" value="1"/>
</dbReference>
<evidence type="ECO:0000256" key="1">
    <source>
        <dbReference type="ARBA" id="ARBA00022598"/>
    </source>
</evidence>
<dbReference type="EMBL" id="CP049863">
    <property type="protein sequence ID" value="QIK63970.1"/>
    <property type="molecule type" value="Genomic_DNA"/>
</dbReference>
<accession>A0A6G7XH88</accession>
<dbReference type="PANTHER" id="PTHR43352:SF1">
    <property type="entry name" value="ANTHRANILATE--COA LIGASE"/>
    <property type="match status" value="1"/>
</dbReference>